<organism evidence="2">
    <name type="scientific">Rhipicephalus pulchellus</name>
    <name type="common">Yellow backed tick</name>
    <name type="synonym">Dermacentor pulchellus</name>
    <dbReference type="NCBI Taxonomy" id="72859"/>
    <lineage>
        <taxon>Eukaryota</taxon>
        <taxon>Metazoa</taxon>
        <taxon>Ecdysozoa</taxon>
        <taxon>Arthropoda</taxon>
        <taxon>Chelicerata</taxon>
        <taxon>Arachnida</taxon>
        <taxon>Acari</taxon>
        <taxon>Parasitiformes</taxon>
        <taxon>Ixodida</taxon>
        <taxon>Ixodoidea</taxon>
        <taxon>Ixodidae</taxon>
        <taxon>Rhipicephalinae</taxon>
        <taxon>Rhipicephalus</taxon>
        <taxon>Rhipicephalus</taxon>
    </lineage>
</organism>
<dbReference type="GO" id="GO:0030682">
    <property type="term" value="P:symbiont-mediated perturbation of host defenses"/>
    <property type="evidence" value="ECO:0007669"/>
    <property type="project" value="InterPro"/>
</dbReference>
<dbReference type="SUPFAM" id="SSF50814">
    <property type="entry name" value="Lipocalins"/>
    <property type="match status" value="1"/>
</dbReference>
<dbReference type="EMBL" id="GACK01011073">
    <property type="protein sequence ID" value="JAA53961.1"/>
    <property type="molecule type" value="mRNA"/>
</dbReference>
<dbReference type="InterPro" id="IPR002970">
    <property type="entry name" value="Tick_his-bd"/>
</dbReference>
<dbReference type="Gene3D" id="2.40.128.20">
    <property type="match status" value="1"/>
</dbReference>
<dbReference type="InterPro" id="IPR012674">
    <property type="entry name" value="Calycin"/>
</dbReference>
<dbReference type="AlphaFoldDB" id="L7LPX6"/>
<feature type="chain" id="PRO_5003980388" evidence="1">
    <location>
        <begin position="21"/>
        <end position="203"/>
    </location>
</feature>
<dbReference type="Pfam" id="PF02098">
    <property type="entry name" value="His_binding"/>
    <property type="match status" value="1"/>
</dbReference>
<evidence type="ECO:0000256" key="1">
    <source>
        <dbReference type="SAM" id="SignalP"/>
    </source>
</evidence>
<keyword evidence="1" id="KW-0732">Signal</keyword>
<dbReference type="GO" id="GO:0043176">
    <property type="term" value="F:amine binding"/>
    <property type="evidence" value="ECO:0007669"/>
    <property type="project" value="InterPro"/>
</dbReference>
<accession>L7LPX6</accession>
<protein>
    <submittedName>
        <fullName evidence="2">Putative salivary lipocalin</fullName>
    </submittedName>
</protein>
<name>L7LPX6_RHIPC</name>
<reference evidence="2" key="1">
    <citation type="submission" date="2012-11" db="EMBL/GenBank/DDBJ databases">
        <authorList>
            <person name="Lucero-Rivera Y.E."/>
            <person name="Tovar-Ramirez D."/>
        </authorList>
    </citation>
    <scope>NUCLEOTIDE SEQUENCE</scope>
    <source>
        <tissue evidence="2">Salivary gland</tissue>
    </source>
</reference>
<proteinExistence type="evidence at transcript level"/>
<sequence>MHTMLTYTVVLSILVAGAVSATVKRAPTGCEQNDNGWPFMTGIFRTYLLRRNFNTDWKNRNVTECVSAVTLSKDDRTHTFEQNITYYNSSSERWISFRKVFTARAWGSYSTNINYYTAPGPGNSTLTYLMLHAGADCMVAKLLYRSNSQLRACEIWGSDSYFHRTESALCCDYYYAVSCDPTKQILYKPEECSGTEGTKKGKR</sequence>
<reference evidence="2" key="2">
    <citation type="journal article" date="2015" name="J. Proteomics">
        <title>Sexual differences in the sialomes of the zebra tick, Rhipicephalus pulchellus.</title>
        <authorList>
            <person name="Tan A.W."/>
            <person name="Francischetti I.M."/>
            <person name="Slovak M."/>
            <person name="Kini R.M."/>
            <person name="Ribeiro J.M."/>
        </authorList>
    </citation>
    <scope>NUCLEOTIDE SEQUENCE</scope>
    <source>
        <tissue evidence="2">Salivary gland</tissue>
    </source>
</reference>
<feature type="signal peptide" evidence="1">
    <location>
        <begin position="1"/>
        <end position="20"/>
    </location>
</feature>
<evidence type="ECO:0000313" key="2">
    <source>
        <dbReference type="EMBL" id="JAA53961.1"/>
    </source>
</evidence>